<name>A0A0L0SFJ2_ALLM3</name>
<accession>A0A0L0SFJ2</accession>
<dbReference type="eggNOG" id="KOG3770">
    <property type="taxonomic scope" value="Eukaryota"/>
</dbReference>
<evidence type="ECO:0000256" key="3">
    <source>
        <dbReference type="SAM" id="SignalP"/>
    </source>
</evidence>
<dbReference type="OMA" id="HATRDIT"/>
<keyword evidence="2" id="KW-0325">Glycoprotein</keyword>
<dbReference type="GO" id="GO:0004309">
    <property type="term" value="F:exopolyphosphatase activity"/>
    <property type="evidence" value="ECO:0007669"/>
    <property type="project" value="TreeGrafter"/>
</dbReference>
<dbReference type="GO" id="GO:0005615">
    <property type="term" value="C:extracellular space"/>
    <property type="evidence" value="ECO:0007669"/>
    <property type="project" value="TreeGrafter"/>
</dbReference>
<dbReference type="VEuPathDB" id="FungiDB:AMAG_07034"/>
<reference evidence="5" key="2">
    <citation type="submission" date="2009-11" db="EMBL/GenBank/DDBJ databases">
        <title>The Genome Sequence of Allomyces macrogynus strain ATCC 38327.</title>
        <authorList>
            <consortium name="The Broad Institute Genome Sequencing Platform"/>
            <person name="Russ C."/>
            <person name="Cuomo C."/>
            <person name="Shea T."/>
            <person name="Young S.K."/>
            <person name="Zeng Q."/>
            <person name="Koehrsen M."/>
            <person name="Haas B."/>
            <person name="Borodovsky M."/>
            <person name="Guigo R."/>
            <person name="Alvarado L."/>
            <person name="Berlin A."/>
            <person name="Borenstein D."/>
            <person name="Chen Z."/>
            <person name="Engels R."/>
            <person name="Freedman E."/>
            <person name="Gellesch M."/>
            <person name="Goldberg J."/>
            <person name="Griggs A."/>
            <person name="Gujja S."/>
            <person name="Heiman D."/>
            <person name="Hepburn T."/>
            <person name="Howarth C."/>
            <person name="Jen D."/>
            <person name="Larson L."/>
            <person name="Lewis B."/>
            <person name="Mehta T."/>
            <person name="Park D."/>
            <person name="Pearson M."/>
            <person name="Roberts A."/>
            <person name="Saif S."/>
            <person name="Shenoy N."/>
            <person name="Sisk P."/>
            <person name="Stolte C."/>
            <person name="Sykes S."/>
            <person name="Walk T."/>
            <person name="White J."/>
            <person name="Yandava C."/>
            <person name="Burger G."/>
            <person name="Gray M.W."/>
            <person name="Holland P.W.H."/>
            <person name="King N."/>
            <person name="Lang F.B.F."/>
            <person name="Roger A.J."/>
            <person name="Ruiz-Trillo I."/>
            <person name="Lander E."/>
            <person name="Nusbaum C."/>
        </authorList>
    </citation>
    <scope>NUCLEOTIDE SEQUENCE [LARGE SCALE GENOMIC DNA]</scope>
    <source>
        <strain evidence="5">ATCC 38327</strain>
    </source>
</reference>
<feature type="signal peptide" evidence="3">
    <location>
        <begin position="1"/>
        <end position="26"/>
    </location>
</feature>
<evidence type="ECO:0000256" key="1">
    <source>
        <dbReference type="ARBA" id="ARBA00022801"/>
    </source>
</evidence>
<dbReference type="GO" id="GO:0000298">
    <property type="term" value="F:endopolyphosphatase activity"/>
    <property type="evidence" value="ECO:0007669"/>
    <property type="project" value="TreeGrafter"/>
</dbReference>
<protein>
    <submittedName>
        <fullName evidence="4">Uncharacterized protein</fullName>
    </submittedName>
</protein>
<dbReference type="OrthoDB" id="348678at2759"/>
<dbReference type="InterPro" id="IPR029052">
    <property type="entry name" value="Metallo-depent_PP-like"/>
</dbReference>
<dbReference type="Proteomes" id="UP000054350">
    <property type="component" value="Unassembled WGS sequence"/>
</dbReference>
<dbReference type="GO" id="GO:0008081">
    <property type="term" value="F:phosphoric diester hydrolase activity"/>
    <property type="evidence" value="ECO:0007669"/>
    <property type="project" value="TreeGrafter"/>
</dbReference>
<keyword evidence="1" id="KW-0378">Hydrolase</keyword>
<dbReference type="Gene3D" id="3.60.21.10">
    <property type="match status" value="1"/>
</dbReference>
<gene>
    <name evidence="4" type="ORF">AMAG_07034</name>
</gene>
<dbReference type="SUPFAM" id="SSF56300">
    <property type="entry name" value="Metallo-dependent phosphatases"/>
    <property type="match status" value="1"/>
</dbReference>
<evidence type="ECO:0000256" key="2">
    <source>
        <dbReference type="ARBA" id="ARBA00023180"/>
    </source>
</evidence>
<dbReference type="STRING" id="578462.A0A0L0SFJ2"/>
<reference evidence="4 5" key="1">
    <citation type="submission" date="2009-11" db="EMBL/GenBank/DDBJ databases">
        <title>Annotation of Allomyces macrogynus ATCC 38327.</title>
        <authorList>
            <consortium name="The Broad Institute Genome Sequencing Platform"/>
            <person name="Russ C."/>
            <person name="Cuomo C."/>
            <person name="Burger G."/>
            <person name="Gray M.W."/>
            <person name="Holland P.W.H."/>
            <person name="King N."/>
            <person name="Lang F.B.F."/>
            <person name="Roger A.J."/>
            <person name="Ruiz-Trillo I."/>
            <person name="Young S.K."/>
            <person name="Zeng Q."/>
            <person name="Gargeya S."/>
            <person name="Fitzgerald M."/>
            <person name="Haas B."/>
            <person name="Abouelleil A."/>
            <person name="Alvarado L."/>
            <person name="Arachchi H.M."/>
            <person name="Berlin A."/>
            <person name="Chapman S.B."/>
            <person name="Gearin G."/>
            <person name="Goldberg J."/>
            <person name="Griggs A."/>
            <person name="Gujja S."/>
            <person name="Hansen M."/>
            <person name="Heiman D."/>
            <person name="Howarth C."/>
            <person name="Larimer J."/>
            <person name="Lui A."/>
            <person name="MacDonald P.J.P."/>
            <person name="McCowen C."/>
            <person name="Montmayeur A."/>
            <person name="Murphy C."/>
            <person name="Neiman D."/>
            <person name="Pearson M."/>
            <person name="Priest M."/>
            <person name="Roberts A."/>
            <person name="Saif S."/>
            <person name="Shea T."/>
            <person name="Sisk P."/>
            <person name="Stolte C."/>
            <person name="Sykes S."/>
            <person name="Wortman J."/>
            <person name="Nusbaum C."/>
            <person name="Birren B."/>
        </authorList>
    </citation>
    <scope>NUCLEOTIDE SEQUENCE [LARGE SCALE GENOMIC DNA]</scope>
    <source>
        <strain evidence="4 5">ATCC 38327</strain>
    </source>
</reference>
<dbReference type="GO" id="GO:0000324">
    <property type="term" value="C:fungal-type vacuole"/>
    <property type="evidence" value="ECO:0007669"/>
    <property type="project" value="TreeGrafter"/>
</dbReference>
<feature type="chain" id="PRO_5005548020" evidence="3">
    <location>
        <begin position="27"/>
        <end position="573"/>
    </location>
</feature>
<keyword evidence="5" id="KW-1185">Reference proteome</keyword>
<keyword evidence="3" id="KW-0732">Signal</keyword>
<dbReference type="EMBL" id="GG745337">
    <property type="protein sequence ID" value="KNE61293.1"/>
    <property type="molecule type" value="Genomic_DNA"/>
</dbReference>
<dbReference type="PANTHER" id="PTHR10340">
    <property type="entry name" value="SPHINGOMYELIN PHOSPHODIESTERASE"/>
    <property type="match status" value="1"/>
</dbReference>
<evidence type="ECO:0000313" key="4">
    <source>
        <dbReference type="EMBL" id="KNE61293.1"/>
    </source>
</evidence>
<proteinExistence type="predicted"/>
<dbReference type="AlphaFoldDB" id="A0A0L0SFJ2"/>
<evidence type="ECO:0000313" key="5">
    <source>
        <dbReference type="Proteomes" id="UP000054350"/>
    </source>
</evidence>
<dbReference type="GO" id="GO:0006798">
    <property type="term" value="P:polyphosphate catabolic process"/>
    <property type="evidence" value="ECO:0007669"/>
    <property type="project" value="TreeGrafter"/>
</dbReference>
<sequence>MRRQSPPPPLPLPGLLAIAICALVLAASTAPSRSSVAAAAPARPPREHAEFATAASRAPTVNLRHPVRPWTDQQQRHRGDVAAWSSTAGVHEGAEASNDNDRDETPSYEFWQLTDAHLDMHYVPGTATNATCHGRPLTTALSEYTPNKSPIAGLYGAPLTQCDAPTTLFDRTLAFVRRETTNWGRGGVEFVVWTGDGVRHPTDRSMSMSYAEVVGVHRYLASQVRGMVPVEVPVVPTIGNNDVFPHNVLAPHSKLLHALSHIWAPFIPADQLESFKTYGAFVVPVRAPEQDAVGLSVVSINTMWFYLGNPYAAECASGSTVVGDVHLAWLEQVLWEAKEGRRQVYVIGHVPPAREHWHRRCLARYASMVGRYSDVVVAQIFGHVNLDYFVLVGAETAPVNAETAPVNAALIPTRHTDDEHPIKHAATVRRHFTQQLLSATTALHRDQTGPFPTATPNLTVALVSPSIIPNYLPSVRRYAATMRSGSHLLADYTQYLWNISDVSTWTTEQEFSVEYSARDAYGLAQLDASEYVRLAWTLMGRSNVGGGMEDKDLEAVRDRFWRYFAVSTGVSEF</sequence>
<dbReference type="PANTHER" id="PTHR10340:SF55">
    <property type="entry name" value="ENDOPOLYPHOSPHATASE"/>
    <property type="match status" value="1"/>
</dbReference>
<organism evidence="4 5">
    <name type="scientific">Allomyces macrogynus (strain ATCC 38327)</name>
    <name type="common">Allomyces javanicus var. macrogynus</name>
    <dbReference type="NCBI Taxonomy" id="578462"/>
    <lineage>
        <taxon>Eukaryota</taxon>
        <taxon>Fungi</taxon>
        <taxon>Fungi incertae sedis</taxon>
        <taxon>Blastocladiomycota</taxon>
        <taxon>Blastocladiomycetes</taxon>
        <taxon>Blastocladiales</taxon>
        <taxon>Blastocladiaceae</taxon>
        <taxon>Allomyces</taxon>
    </lineage>
</organism>